<dbReference type="InterPro" id="IPR036396">
    <property type="entry name" value="Cyt_P450_sf"/>
</dbReference>
<evidence type="ECO:0000256" key="3">
    <source>
        <dbReference type="ARBA" id="ARBA00023002"/>
    </source>
</evidence>
<evidence type="ECO:0000256" key="4">
    <source>
        <dbReference type="ARBA" id="ARBA00023004"/>
    </source>
</evidence>
<dbReference type="GO" id="GO:0016705">
    <property type="term" value="F:oxidoreductase activity, acting on paired donors, with incorporation or reduction of molecular oxygen"/>
    <property type="evidence" value="ECO:0007669"/>
    <property type="project" value="InterPro"/>
</dbReference>
<keyword evidence="5" id="KW-0349">Heme</keyword>
<dbReference type="InterPro" id="IPR050364">
    <property type="entry name" value="Cytochrome_P450_fung"/>
</dbReference>
<dbReference type="PANTHER" id="PTHR46300:SF9">
    <property type="entry name" value="P450, PUTATIVE-RELATED"/>
    <property type="match status" value="1"/>
</dbReference>
<keyword evidence="6" id="KW-1133">Transmembrane helix</keyword>
<keyword evidence="4 5" id="KW-0408">Iron</keyword>
<accession>A0A9P8PH56</accession>
<name>A0A9P8PH56_9ASCO</name>
<comment type="caution">
    <text evidence="7">The sequence shown here is derived from an EMBL/GenBank/DDBJ whole genome shotgun (WGS) entry which is preliminary data.</text>
</comment>
<dbReference type="InterPro" id="IPR002401">
    <property type="entry name" value="Cyt_P450_E_grp-I"/>
</dbReference>
<proteinExistence type="inferred from homology"/>
<dbReference type="InterPro" id="IPR001128">
    <property type="entry name" value="Cyt_P450"/>
</dbReference>
<dbReference type="SUPFAM" id="SSF48264">
    <property type="entry name" value="Cytochrome P450"/>
    <property type="match status" value="1"/>
</dbReference>
<keyword evidence="8" id="KW-1185">Reference proteome</keyword>
<keyword evidence="6" id="KW-0812">Transmembrane</keyword>
<dbReference type="PANTHER" id="PTHR46300">
    <property type="entry name" value="P450, PUTATIVE (EUROFUNG)-RELATED-RELATED"/>
    <property type="match status" value="1"/>
</dbReference>
<dbReference type="GeneID" id="70232838"/>
<feature type="binding site" description="axial binding residue" evidence="5">
    <location>
        <position position="448"/>
    </location>
    <ligand>
        <name>heme</name>
        <dbReference type="ChEBI" id="CHEBI:30413"/>
    </ligand>
    <ligandPart>
        <name>Fe</name>
        <dbReference type="ChEBI" id="CHEBI:18248"/>
    </ligandPart>
</feature>
<sequence length="535" mass="61415">MTLFHAVGQQSWLFLVELLIGGFVLYLYLFNIRPATPKIRNLPELPGWRPFWGHLKQLGSDHSTKLQQLSIKHNIPVFQCLFGNQRIIFINSYEAANEWFIKNQSVLKDRPVFYTFHKLVSTSQGLTIGTSPWNDECKRRRLNVQRYMTTPAIQERAGLIDVEVYSLLRDMYRDTQVESCYPYPYTQRLALNFTTMLCYATRFDDIKNSLLEQILSIVRVISSFRSTNQNFQDFIPFLRFLPENSRRKAALHSSKTRDEWLTKLTNEALNHKDSRPSIVGDFAKDTETSRLNLDDVKSICVGLVSGGFETVGSTSALIMAQLVSEKGPEWQEKIYNECLAHYSSVQEAWGKVLLEQKCEFSNSFIRELLRMYAVIPLLPARKTIKSFTWNGASIPAGETVILNAQAANHDKSRFGPTADEFMPERFLNDPDIDVPPYHFTFGAGSRACTAVNLSVRILYVILTRTCMAFTVRKDASRQVNTDYIGFAQDRTAQTNWPKDFGVYLEPRDPKTVDACFSQSKMNCQELLSYSIEYDK</sequence>
<keyword evidence="6" id="KW-0472">Membrane</keyword>
<feature type="transmembrane region" description="Helical" evidence="6">
    <location>
        <begin position="12"/>
        <end position="30"/>
    </location>
</feature>
<dbReference type="Proteomes" id="UP000769157">
    <property type="component" value="Unassembled WGS sequence"/>
</dbReference>
<dbReference type="PRINTS" id="PR00463">
    <property type="entry name" value="EP450I"/>
</dbReference>
<evidence type="ECO:0000256" key="6">
    <source>
        <dbReference type="SAM" id="Phobius"/>
    </source>
</evidence>
<gene>
    <name evidence="7" type="ORF">OGAPHI_000870</name>
</gene>
<keyword evidence="3" id="KW-0560">Oxidoreductase</keyword>
<protein>
    <recommendedName>
        <fullName evidence="9">Cytochrome P450</fullName>
    </recommendedName>
</protein>
<dbReference type="GO" id="GO:0020037">
    <property type="term" value="F:heme binding"/>
    <property type="evidence" value="ECO:0007669"/>
    <property type="project" value="InterPro"/>
</dbReference>
<evidence type="ECO:0000256" key="5">
    <source>
        <dbReference type="PIRSR" id="PIRSR602401-1"/>
    </source>
</evidence>
<dbReference type="EMBL" id="JAEUBE010000084">
    <property type="protein sequence ID" value="KAH3671159.1"/>
    <property type="molecule type" value="Genomic_DNA"/>
</dbReference>
<evidence type="ECO:0000256" key="2">
    <source>
        <dbReference type="ARBA" id="ARBA00022723"/>
    </source>
</evidence>
<comment type="cofactor">
    <cofactor evidence="5">
        <name>heme</name>
        <dbReference type="ChEBI" id="CHEBI:30413"/>
    </cofactor>
</comment>
<dbReference type="GO" id="GO:0005506">
    <property type="term" value="F:iron ion binding"/>
    <property type="evidence" value="ECO:0007669"/>
    <property type="project" value="InterPro"/>
</dbReference>
<reference evidence="7" key="1">
    <citation type="journal article" date="2021" name="Open Biol.">
        <title>Shared evolutionary footprints suggest mitochondrial oxidative damage underlies multiple complex I losses in fungi.</title>
        <authorList>
            <person name="Schikora-Tamarit M.A."/>
            <person name="Marcet-Houben M."/>
            <person name="Nosek J."/>
            <person name="Gabaldon T."/>
        </authorList>
    </citation>
    <scope>NUCLEOTIDE SEQUENCE</scope>
    <source>
        <strain evidence="7">CBS6075</strain>
    </source>
</reference>
<dbReference type="Pfam" id="PF00067">
    <property type="entry name" value="p450"/>
    <property type="match status" value="1"/>
</dbReference>
<evidence type="ECO:0000256" key="1">
    <source>
        <dbReference type="ARBA" id="ARBA00010617"/>
    </source>
</evidence>
<dbReference type="OrthoDB" id="1055148at2759"/>
<dbReference type="AlphaFoldDB" id="A0A9P8PH56"/>
<organism evidence="7 8">
    <name type="scientific">Ogataea philodendri</name>
    <dbReference type="NCBI Taxonomy" id="1378263"/>
    <lineage>
        <taxon>Eukaryota</taxon>
        <taxon>Fungi</taxon>
        <taxon>Dikarya</taxon>
        <taxon>Ascomycota</taxon>
        <taxon>Saccharomycotina</taxon>
        <taxon>Pichiomycetes</taxon>
        <taxon>Pichiales</taxon>
        <taxon>Pichiaceae</taxon>
        <taxon>Ogataea</taxon>
    </lineage>
</organism>
<evidence type="ECO:0000313" key="8">
    <source>
        <dbReference type="Proteomes" id="UP000769157"/>
    </source>
</evidence>
<evidence type="ECO:0000313" key="7">
    <source>
        <dbReference type="EMBL" id="KAH3671159.1"/>
    </source>
</evidence>
<comment type="similarity">
    <text evidence="1">Belongs to the cytochrome P450 family.</text>
</comment>
<dbReference type="Gene3D" id="1.10.630.10">
    <property type="entry name" value="Cytochrome P450"/>
    <property type="match status" value="1"/>
</dbReference>
<dbReference type="GO" id="GO:0004497">
    <property type="term" value="F:monooxygenase activity"/>
    <property type="evidence" value="ECO:0007669"/>
    <property type="project" value="InterPro"/>
</dbReference>
<reference evidence="7" key="2">
    <citation type="submission" date="2021-01" db="EMBL/GenBank/DDBJ databases">
        <authorList>
            <person name="Schikora-Tamarit M.A."/>
        </authorList>
    </citation>
    <scope>NUCLEOTIDE SEQUENCE</scope>
    <source>
        <strain evidence="7">CBS6075</strain>
    </source>
</reference>
<dbReference type="RefSeq" id="XP_046064527.1">
    <property type="nucleotide sequence ID" value="XM_046209012.1"/>
</dbReference>
<evidence type="ECO:0008006" key="9">
    <source>
        <dbReference type="Google" id="ProtNLM"/>
    </source>
</evidence>
<keyword evidence="2 5" id="KW-0479">Metal-binding</keyword>